<dbReference type="InterPro" id="IPR036638">
    <property type="entry name" value="HLH_DNA-bd_sf"/>
</dbReference>
<dbReference type="Proteomes" id="UP001634007">
    <property type="component" value="Unassembled WGS sequence"/>
</dbReference>
<comment type="caution">
    <text evidence="6">The sequence shown here is derived from an EMBL/GenBank/DDBJ whole genome shotgun (WGS) entry which is preliminary data.</text>
</comment>
<dbReference type="GO" id="GO:0005634">
    <property type="term" value="C:nucleus"/>
    <property type="evidence" value="ECO:0007669"/>
    <property type="project" value="UniProtKB-SubCell"/>
</dbReference>
<keyword evidence="2" id="KW-0805">Transcription regulation</keyword>
<evidence type="ECO:0000256" key="3">
    <source>
        <dbReference type="ARBA" id="ARBA00023163"/>
    </source>
</evidence>
<keyword evidence="7" id="KW-1185">Reference proteome</keyword>
<dbReference type="GO" id="GO:0080090">
    <property type="term" value="P:regulation of primary metabolic process"/>
    <property type="evidence" value="ECO:0007669"/>
    <property type="project" value="UniProtKB-ARBA"/>
</dbReference>
<reference evidence="6 7" key="1">
    <citation type="submission" date="2024-11" db="EMBL/GenBank/DDBJ databases">
        <title>Chromosome-level genome assembly of Eucalyptus globulus Labill. provides insights into its genome evolution.</title>
        <authorList>
            <person name="Li X."/>
        </authorList>
    </citation>
    <scope>NUCLEOTIDE SEQUENCE [LARGE SCALE GENOMIC DNA]</scope>
    <source>
        <strain evidence="6">CL2024</strain>
        <tissue evidence="6">Fresh tender leaves</tissue>
    </source>
</reference>
<dbReference type="PANTHER" id="PTHR31945:SF63">
    <property type="entry name" value="TRANSCRIPTION FACTOR BHLH90"/>
    <property type="match status" value="1"/>
</dbReference>
<comment type="subcellular location">
    <subcellularLocation>
        <location evidence="1">Nucleus</location>
    </subcellularLocation>
</comment>
<accession>A0ABD3KZU5</accession>
<organism evidence="6 7">
    <name type="scientific">Eucalyptus globulus</name>
    <name type="common">Tasmanian blue gum</name>
    <dbReference type="NCBI Taxonomy" id="34317"/>
    <lineage>
        <taxon>Eukaryota</taxon>
        <taxon>Viridiplantae</taxon>
        <taxon>Streptophyta</taxon>
        <taxon>Embryophyta</taxon>
        <taxon>Tracheophyta</taxon>
        <taxon>Spermatophyta</taxon>
        <taxon>Magnoliopsida</taxon>
        <taxon>eudicotyledons</taxon>
        <taxon>Gunneridae</taxon>
        <taxon>Pentapetalae</taxon>
        <taxon>rosids</taxon>
        <taxon>malvids</taxon>
        <taxon>Myrtales</taxon>
        <taxon>Myrtaceae</taxon>
        <taxon>Myrtoideae</taxon>
        <taxon>Eucalypteae</taxon>
        <taxon>Eucalyptus</taxon>
    </lineage>
</organism>
<evidence type="ECO:0000313" key="7">
    <source>
        <dbReference type="Proteomes" id="UP001634007"/>
    </source>
</evidence>
<keyword evidence="4" id="KW-0539">Nucleus</keyword>
<gene>
    <name evidence="6" type="ORF">ACJRO7_018980</name>
</gene>
<dbReference type="PANTHER" id="PTHR31945">
    <property type="entry name" value="TRANSCRIPTION FACTOR SCREAM2-RELATED"/>
    <property type="match status" value="1"/>
</dbReference>
<dbReference type="InterPro" id="IPR051358">
    <property type="entry name" value="TF_AMS/ICE1/BHLH6-like"/>
</dbReference>
<name>A0ABD3KZU5_EUCGL</name>
<dbReference type="AlphaFoldDB" id="A0ABD3KZU5"/>
<keyword evidence="3" id="KW-0804">Transcription</keyword>
<dbReference type="Gene3D" id="4.10.280.10">
    <property type="entry name" value="Helix-loop-helix DNA-binding domain"/>
    <property type="match status" value="1"/>
</dbReference>
<proteinExistence type="predicted"/>
<evidence type="ECO:0000313" key="6">
    <source>
        <dbReference type="EMBL" id="KAL3743798.1"/>
    </source>
</evidence>
<evidence type="ECO:0000256" key="1">
    <source>
        <dbReference type="ARBA" id="ARBA00004123"/>
    </source>
</evidence>
<dbReference type="SUPFAM" id="SSF47459">
    <property type="entry name" value="HLH, helix-loop-helix DNA-binding domain"/>
    <property type="match status" value="1"/>
</dbReference>
<dbReference type="EMBL" id="JBJKBG010000004">
    <property type="protein sequence ID" value="KAL3743798.1"/>
    <property type="molecule type" value="Genomic_DNA"/>
</dbReference>
<protein>
    <submittedName>
        <fullName evidence="6">Uncharacterized protein</fullName>
    </submittedName>
</protein>
<feature type="region of interest" description="Disordered" evidence="5">
    <location>
        <begin position="1"/>
        <end position="24"/>
    </location>
</feature>
<evidence type="ECO:0000256" key="4">
    <source>
        <dbReference type="ARBA" id="ARBA00023242"/>
    </source>
</evidence>
<evidence type="ECO:0000256" key="2">
    <source>
        <dbReference type="ARBA" id="ARBA00023015"/>
    </source>
</evidence>
<evidence type="ECO:0000256" key="5">
    <source>
        <dbReference type="SAM" id="MobiDB-lite"/>
    </source>
</evidence>
<sequence>MKQSVIKSTRSEDSKSSSKQPNCSGCVVAAKGKAICKQKAGDCHSKKLIIEKKKTAAIGDKLHTLRSLVPKDIQGPLYFSRSTVEKMVMTSIPGDAVDSIEDLQMEVRNLKEELGKSLARQRDNPRLFPVLTQRRTQR</sequence>